<dbReference type="SUPFAM" id="SSF55874">
    <property type="entry name" value="ATPase domain of HSP90 chaperone/DNA topoisomerase II/histidine kinase"/>
    <property type="match status" value="1"/>
</dbReference>
<dbReference type="InterPro" id="IPR025828">
    <property type="entry name" value="Put_sensor_dom"/>
</dbReference>
<feature type="transmembrane region" description="Helical" evidence="9">
    <location>
        <begin position="154"/>
        <end position="178"/>
    </location>
</feature>
<keyword evidence="3" id="KW-0597">Phosphoprotein</keyword>
<evidence type="ECO:0000256" key="6">
    <source>
        <dbReference type="ARBA" id="ARBA00022777"/>
    </source>
</evidence>
<accession>A0ABT7MH51</accession>
<proteinExistence type="predicted"/>
<dbReference type="Pfam" id="PF13796">
    <property type="entry name" value="Sensor"/>
    <property type="match status" value="1"/>
</dbReference>
<evidence type="ECO:0000256" key="7">
    <source>
        <dbReference type="ARBA" id="ARBA00022840"/>
    </source>
</evidence>
<dbReference type="EC" id="2.7.13.3" evidence="2"/>
<feature type="transmembrane region" description="Helical" evidence="9">
    <location>
        <begin position="12"/>
        <end position="34"/>
    </location>
</feature>
<evidence type="ECO:0000313" key="11">
    <source>
        <dbReference type="EMBL" id="MDL5159980.1"/>
    </source>
</evidence>
<dbReference type="SMART" id="SM00387">
    <property type="entry name" value="HATPase_c"/>
    <property type="match status" value="1"/>
</dbReference>
<evidence type="ECO:0000256" key="9">
    <source>
        <dbReference type="SAM" id="Phobius"/>
    </source>
</evidence>
<keyword evidence="9" id="KW-0812">Transmembrane</keyword>
<protein>
    <recommendedName>
        <fullName evidence="2">histidine kinase</fullName>
        <ecNumber evidence="2">2.7.13.3</ecNumber>
    </recommendedName>
</protein>
<dbReference type="RefSeq" id="WP_286056589.1">
    <property type="nucleotide sequence ID" value="NZ_JASVWF010000009.1"/>
</dbReference>
<gene>
    <name evidence="11" type="ORF">QRT03_28705</name>
</gene>
<dbReference type="Pfam" id="PF02518">
    <property type="entry name" value="HATPase_c"/>
    <property type="match status" value="1"/>
</dbReference>
<evidence type="ECO:0000256" key="4">
    <source>
        <dbReference type="ARBA" id="ARBA00022679"/>
    </source>
</evidence>
<dbReference type="InterPro" id="IPR011712">
    <property type="entry name" value="Sig_transdc_His_kin_sub3_dim/P"/>
</dbReference>
<dbReference type="GO" id="GO:0016301">
    <property type="term" value="F:kinase activity"/>
    <property type="evidence" value="ECO:0007669"/>
    <property type="project" value="UniProtKB-KW"/>
</dbReference>
<keyword evidence="8" id="KW-0902">Two-component regulatory system</keyword>
<dbReference type="CDD" id="cd16917">
    <property type="entry name" value="HATPase_UhpB-NarQ-NarX-like"/>
    <property type="match status" value="1"/>
</dbReference>
<keyword evidence="7" id="KW-0067">ATP-binding</keyword>
<keyword evidence="5" id="KW-0547">Nucleotide-binding</keyword>
<feature type="domain" description="Histidine kinase/HSP90-like ATPase" evidence="10">
    <location>
        <begin position="314"/>
        <end position="404"/>
    </location>
</feature>
<dbReference type="InterPro" id="IPR036890">
    <property type="entry name" value="HATPase_C_sf"/>
</dbReference>
<keyword evidence="6 11" id="KW-0418">Kinase</keyword>
<organism evidence="11 12">
    <name type="scientific">Actinomycetospora termitidis</name>
    <dbReference type="NCBI Taxonomy" id="3053470"/>
    <lineage>
        <taxon>Bacteria</taxon>
        <taxon>Bacillati</taxon>
        <taxon>Actinomycetota</taxon>
        <taxon>Actinomycetes</taxon>
        <taxon>Pseudonocardiales</taxon>
        <taxon>Pseudonocardiaceae</taxon>
        <taxon>Actinomycetospora</taxon>
    </lineage>
</organism>
<dbReference type="Pfam" id="PF07730">
    <property type="entry name" value="HisKA_3"/>
    <property type="match status" value="1"/>
</dbReference>
<dbReference type="PANTHER" id="PTHR24421">
    <property type="entry name" value="NITRATE/NITRITE SENSOR PROTEIN NARX-RELATED"/>
    <property type="match status" value="1"/>
</dbReference>
<comment type="catalytic activity">
    <reaction evidence="1">
        <text>ATP + protein L-histidine = ADP + protein N-phospho-L-histidine.</text>
        <dbReference type="EC" id="2.7.13.3"/>
    </reaction>
</comment>
<dbReference type="InterPro" id="IPR050482">
    <property type="entry name" value="Sensor_HK_TwoCompSys"/>
</dbReference>
<evidence type="ECO:0000256" key="2">
    <source>
        <dbReference type="ARBA" id="ARBA00012438"/>
    </source>
</evidence>
<feature type="transmembrane region" description="Helical" evidence="9">
    <location>
        <begin position="98"/>
        <end position="127"/>
    </location>
</feature>
<keyword evidence="9" id="KW-0472">Membrane</keyword>
<evidence type="ECO:0000256" key="5">
    <source>
        <dbReference type="ARBA" id="ARBA00022741"/>
    </source>
</evidence>
<evidence type="ECO:0000256" key="3">
    <source>
        <dbReference type="ARBA" id="ARBA00022553"/>
    </source>
</evidence>
<keyword evidence="12" id="KW-1185">Reference proteome</keyword>
<dbReference type="Gene3D" id="1.20.5.1930">
    <property type="match status" value="1"/>
</dbReference>
<evidence type="ECO:0000313" key="12">
    <source>
        <dbReference type="Proteomes" id="UP001231924"/>
    </source>
</evidence>
<comment type="caution">
    <text evidence="11">The sequence shown here is derived from an EMBL/GenBank/DDBJ whole genome shotgun (WGS) entry which is preliminary data.</text>
</comment>
<feature type="transmembrane region" description="Helical" evidence="9">
    <location>
        <begin position="40"/>
        <end position="59"/>
    </location>
</feature>
<dbReference type="Proteomes" id="UP001231924">
    <property type="component" value="Unassembled WGS sequence"/>
</dbReference>
<dbReference type="PANTHER" id="PTHR24421:SF10">
    <property type="entry name" value="NITRATE_NITRITE SENSOR PROTEIN NARQ"/>
    <property type="match status" value="1"/>
</dbReference>
<reference evidence="11 12" key="1">
    <citation type="submission" date="2023-06" db="EMBL/GenBank/DDBJ databases">
        <title>Actinomycetospora Odt1-22.</title>
        <authorList>
            <person name="Supong K."/>
        </authorList>
    </citation>
    <scope>NUCLEOTIDE SEQUENCE [LARGE SCALE GENOMIC DNA]</scope>
    <source>
        <strain evidence="11 12">Odt1-22</strain>
    </source>
</reference>
<evidence type="ECO:0000256" key="8">
    <source>
        <dbReference type="ARBA" id="ARBA00023012"/>
    </source>
</evidence>
<name>A0ABT7MH51_9PSEU</name>
<dbReference type="InterPro" id="IPR003594">
    <property type="entry name" value="HATPase_dom"/>
</dbReference>
<keyword evidence="4" id="KW-0808">Transferase</keyword>
<evidence type="ECO:0000259" key="10">
    <source>
        <dbReference type="SMART" id="SM00387"/>
    </source>
</evidence>
<keyword evidence="9" id="KW-1133">Transmembrane helix</keyword>
<dbReference type="Gene3D" id="3.30.565.10">
    <property type="entry name" value="Histidine kinase-like ATPase, C-terminal domain"/>
    <property type="match status" value="1"/>
</dbReference>
<dbReference type="EMBL" id="JASVWF010000009">
    <property type="protein sequence ID" value="MDL5159980.1"/>
    <property type="molecule type" value="Genomic_DNA"/>
</dbReference>
<sequence>MTTVQRAGRRLAHLAAGIPTGTATFAVVLTGLLLGAVTTLIWIGLPILAGTLAVARWFAGLERDAVSWGSGRPLPPHAYRDGRALADPQRWRDAVHAIVGFPVLLVTGVLAISWAGSALGLTLYVAWEWALPRDSTYEGLLDLALGIPGRGPDIAANTVLGLVLLATLPPVLAGLTAVRRGLGRALLASSSETRVAASEAGRRSAIAAEASTLRRVERDLHDGPQQRLVRMTMDLEALGRRLDDDPGRARVLLDETLVQSREALAELRSLGRGIAPPVLADRGLEAAVAAAAGRCPVPTTVDVDPALTRRPDPAVETAAYFVVSEALANVAKHARATSCEVEVARSGDTLRVRVRDDGCGGAHPGKGHGLAGLAERVAAVDGALEVRSRPGAGTTLVATFPVERA</sequence>
<evidence type="ECO:0000256" key="1">
    <source>
        <dbReference type="ARBA" id="ARBA00000085"/>
    </source>
</evidence>